<gene>
    <name evidence="8" type="ORF">BLA29_007337</name>
</gene>
<feature type="region of interest" description="Disordered" evidence="5">
    <location>
        <begin position="292"/>
        <end position="313"/>
    </location>
</feature>
<dbReference type="Pfam" id="PF20946">
    <property type="entry name" value="Ctf4_C"/>
    <property type="match status" value="1"/>
</dbReference>
<evidence type="ECO:0000259" key="6">
    <source>
        <dbReference type="Pfam" id="PF12341"/>
    </source>
</evidence>
<accession>A0A1Y3BP90</accession>
<name>A0A1Y3BP90_EURMA</name>
<feature type="non-terminal residue" evidence="8">
    <location>
        <position position="313"/>
    </location>
</feature>
<comment type="caution">
    <text evidence="8">The sequence shown here is derived from an EMBL/GenBank/DDBJ whole genome shotgun (WGS) entry which is preliminary data.</text>
</comment>
<dbReference type="InterPro" id="IPR022100">
    <property type="entry name" value="WDHD1/CFT4_beta-prop_2nd"/>
</dbReference>
<sequence>MYCMLFNTWDEMKEWQITLPQEEKFDCITAGQTFVAAITDLRYLRIWTTGGIQTMIRCIDGPSVNLSSFDNYLMVLYHQAAQHPQDGQSISCIVLKVDHRYRTRAHIIPQPVSVALSPKSTVYWSGFTDEGTPCVVDSDGIVRVYKNHFGSGWFPICATKQQVTVINTIPKPTLTILPLQIPLCELGDDFTGSAKSKHEEECIRNRWLCSLLKRLSLDNYDVEDSLDQAEKQVINSLIKLFALSLGAERESLALEVAKLLPNSQALEGAVRYAERQRHRSLAMKLVEMIQEGDENDNNVDDDRNSDVELQELM</sequence>
<evidence type="ECO:0000256" key="3">
    <source>
        <dbReference type="ARBA" id="ARBA00022737"/>
    </source>
</evidence>
<feature type="domain" description="WDHD1/CFT4 second beta-propeller" evidence="6">
    <location>
        <begin position="2"/>
        <end position="162"/>
    </location>
</feature>
<dbReference type="GO" id="GO:0043596">
    <property type="term" value="C:nuclear replication fork"/>
    <property type="evidence" value="ECO:0007669"/>
    <property type="project" value="TreeGrafter"/>
</dbReference>
<evidence type="ECO:0000256" key="5">
    <source>
        <dbReference type="SAM" id="MobiDB-lite"/>
    </source>
</evidence>
<keyword evidence="4" id="KW-0539">Nucleus</keyword>
<dbReference type="Pfam" id="PF12341">
    <property type="entry name" value="Mcl1_mid"/>
    <property type="match status" value="1"/>
</dbReference>
<dbReference type="GO" id="GO:0003682">
    <property type="term" value="F:chromatin binding"/>
    <property type="evidence" value="ECO:0007669"/>
    <property type="project" value="TreeGrafter"/>
</dbReference>
<protein>
    <submittedName>
        <fullName evidence="8">WD domain containing protein</fullName>
    </submittedName>
</protein>
<evidence type="ECO:0000256" key="2">
    <source>
        <dbReference type="ARBA" id="ARBA00022574"/>
    </source>
</evidence>
<dbReference type="EMBL" id="MUJZ01011514">
    <property type="protein sequence ID" value="OTF81844.1"/>
    <property type="molecule type" value="Genomic_DNA"/>
</dbReference>
<dbReference type="Proteomes" id="UP000194236">
    <property type="component" value="Unassembled WGS sequence"/>
</dbReference>
<evidence type="ECO:0000313" key="9">
    <source>
        <dbReference type="Proteomes" id="UP000194236"/>
    </source>
</evidence>
<evidence type="ECO:0000256" key="1">
    <source>
        <dbReference type="ARBA" id="ARBA00004123"/>
    </source>
</evidence>
<dbReference type="AlphaFoldDB" id="A0A1Y3BP90"/>
<proteinExistence type="predicted"/>
<keyword evidence="9" id="KW-1185">Reference proteome</keyword>
<dbReference type="PANTHER" id="PTHR19932:SF10">
    <property type="entry name" value="WD REPEAT AND HMG-BOX DNA-BINDING PROTEIN 1"/>
    <property type="match status" value="1"/>
</dbReference>
<evidence type="ECO:0000259" key="7">
    <source>
        <dbReference type="Pfam" id="PF20946"/>
    </source>
</evidence>
<keyword evidence="3" id="KW-0677">Repeat</keyword>
<dbReference type="GO" id="GO:0000278">
    <property type="term" value="P:mitotic cell cycle"/>
    <property type="evidence" value="ECO:0007669"/>
    <property type="project" value="TreeGrafter"/>
</dbReference>
<dbReference type="PANTHER" id="PTHR19932">
    <property type="entry name" value="WD REPEAT AND HMG-BOX DNA BINDING PROTEIN"/>
    <property type="match status" value="1"/>
</dbReference>
<dbReference type="OrthoDB" id="427368at2759"/>
<organism evidence="8 9">
    <name type="scientific">Euroglyphus maynei</name>
    <name type="common">Mayne's house dust mite</name>
    <dbReference type="NCBI Taxonomy" id="6958"/>
    <lineage>
        <taxon>Eukaryota</taxon>
        <taxon>Metazoa</taxon>
        <taxon>Ecdysozoa</taxon>
        <taxon>Arthropoda</taxon>
        <taxon>Chelicerata</taxon>
        <taxon>Arachnida</taxon>
        <taxon>Acari</taxon>
        <taxon>Acariformes</taxon>
        <taxon>Sarcoptiformes</taxon>
        <taxon>Astigmata</taxon>
        <taxon>Psoroptidia</taxon>
        <taxon>Analgoidea</taxon>
        <taxon>Pyroglyphidae</taxon>
        <taxon>Pyroglyphinae</taxon>
        <taxon>Euroglyphus</taxon>
    </lineage>
</organism>
<evidence type="ECO:0000313" key="8">
    <source>
        <dbReference type="EMBL" id="OTF81844.1"/>
    </source>
</evidence>
<comment type="subcellular location">
    <subcellularLocation>
        <location evidence="1">Nucleus</location>
    </subcellularLocation>
</comment>
<evidence type="ECO:0000256" key="4">
    <source>
        <dbReference type="ARBA" id="ARBA00023242"/>
    </source>
</evidence>
<dbReference type="InterPro" id="IPR048591">
    <property type="entry name" value="WDHD1/CFT4_hel"/>
</dbReference>
<reference evidence="8 9" key="1">
    <citation type="submission" date="2017-03" db="EMBL/GenBank/DDBJ databases">
        <title>Genome Survey of Euroglyphus maynei.</title>
        <authorList>
            <person name="Arlian L.G."/>
            <person name="Morgan M.S."/>
            <person name="Rider S.D."/>
        </authorList>
    </citation>
    <scope>NUCLEOTIDE SEQUENCE [LARGE SCALE GENOMIC DNA]</scope>
    <source>
        <strain evidence="8">Arlian Lab</strain>
        <tissue evidence="8">Whole body</tissue>
    </source>
</reference>
<dbReference type="GO" id="GO:0006261">
    <property type="term" value="P:DNA-templated DNA replication"/>
    <property type="evidence" value="ECO:0007669"/>
    <property type="project" value="TreeGrafter"/>
</dbReference>
<keyword evidence="2" id="KW-0853">WD repeat</keyword>
<dbReference type="GO" id="GO:0006281">
    <property type="term" value="P:DNA repair"/>
    <property type="evidence" value="ECO:0007669"/>
    <property type="project" value="TreeGrafter"/>
</dbReference>
<feature type="domain" description="WDHD1/CFT4 helical bundle" evidence="7">
    <location>
        <begin position="197"/>
        <end position="291"/>
    </location>
</feature>